<dbReference type="EC" id="5.4.99.15" evidence="2"/>
<dbReference type="SUPFAM" id="SSF51445">
    <property type="entry name" value="(Trans)glycosidases"/>
    <property type="match status" value="1"/>
</dbReference>
<protein>
    <submittedName>
        <fullName evidence="2">GH13_26 / GH13</fullName>
        <ecNumber evidence="2">5.4.99.15</ecNumber>
    </submittedName>
</protein>
<dbReference type="Gene3D" id="3.20.20.80">
    <property type="entry name" value="Glycosidases"/>
    <property type="match status" value="1"/>
</dbReference>
<dbReference type="PANTHER" id="PTHR10357">
    <property type="entry name" value="ALPHA-AMYLASE FAMILY MEMBER"/>
    <property type="match status" value="1"/>
</dbReference>
<dbReference type="Pfam" id="PF00128">
    <property type="entry name" value="Alpha-amylase"/>
    <property type="match status" value="1"/>
</dbReference>
<feature type="non-terminal residue" evidence="2">
    <location>
        <position position="156"/>
    </location>
</feature>
<evidence type="ECO:0000259" key="1">
    <source>
        <dbReference type="Pfam" id="PF00128"/>
    </source>
</evidence>
<name>A0A6J4JI07_9ACTN</name>
<dbReference type="EMBL" id="CADCTI010000300">
    <property type="protein sequence ID" value="CAA9279759.1"/>
    <property type="molecule type" value="Genomic_DNA"/>
</dbReference>
<dbReference type="GO" id="GO:0047470">
    <property type="term" value="F:(1,4)-alpha-D-glucan 1-alpha-D-glucosylmutase activity"/>
    <property type="evidence" value="ECO:0007669"/>
    <property type="project" value="UniProtKB-EC"/>
</dbReference>
<feature type="domain" description="Glycosyl hydrolase family 13 catalytic" evidence="1">
    <location>
        <begin position="42"/>
        <end position="111"/>
    </location>
</feature>
<sequence length="156" mass="16403">MTGPTPGASGGGNRRREVPAGTYRLQVTADFTLDDAAGVSGYLADLGVTHAYSSPLLRSAAGSTHGYDTTDHAHIDESRGGQPGLDRFVAALHDAGLGLVLDLVPNHMGVSDAHESGWWWDLLRHGRDSAHADAFDVDWDFGGGRVRVPVLGSGDD</sequence>
<reference evidence="2" key="1">
    <citation type="submission" date="2020-02" db="EMBL/GenBank/DDBJ databases">
        <authorList>
            <person name="Meier V. D."/>
        </authorList>
    </citation>
    <scope>NUCLEOTIDE SEQUENCE</scope>
    <source>
        <strain evidence="2">AVDCRST_MAG57</strain>
    </source>
</reference>
<dbReference type="AlphaFoldDB" id="A0A6J4JI07"/>
<keyword evidence="2" id="KW-0413">Isomerase</keyword>
<dbReference type="PANTHER" id="PTHR10357:SF216">
    <property type="entry name" value="MALTOOLIGOSYL TREHALOSE SYNTHASE-RELATED"/>
    <property type="match status" value="1"/>
</dbReference>
<organism evidence="2">
    <name type="scientific">uncultured Blastococcus sp</name>
    <dbReference type="NCBI Taxonomy" id="217144"/>
    <lineage>
        <taxon>Bacteria</taxon>
        <taxon>Bacillati</taxon>
        <taxon>Actinomycetota</taxon>
        <taxon>Actinomycetes</taxon>
        <taxon>Geodermatophilales</taxon>
        <taxon>Geodermatophilaceae</taxon>
        <taxon>Blastococcus</taxon>
        <taxon>environmental samples</taxon>
    </lineage>
</organism>
<accession>A0A6J4JI07</accession>
<evidence type="ECO:0000313" key="2">
    <source>
        <dbReference type="EMBL" id="CAA9279759.1"/>
    </source>
</evidence>
<dbReference type="InterPro" id="IPR006047">
    <property type="entry name" value="GH13_cat_dom"/>
</dbReference>
<proteinExistence type="predicted"/>
<dbReference type="InterPro" id="IPR017853">
    <property type="entry name" value="GH"/>
</dbReference>
<dbReference type="GO" id="GO:0030980">
    <property type="term" value="P:alpha-glucan catabolic process"/>
    <property type="evidence" value="ECO:0007669"/>
    <property type="project" value="TreeGrafter"/>
</dbReference>
<gene>
    <name evidence="2" type="ORF">AVDCRST_MAG57-3715</name>
</gene>
<dbReference type="GO" id="GO:0005992">
    <property type="term" value="P:trehalose biosynthetic process"/>
    <property type="evidence" value="ECO:0007669"/>
    <property type="project" value="TreeGrafter"/>
</dbReference>